<dbReference type="AlphaFoldDB" id="A0A4Z1EED8"/>
<comment type="caution">
    <text evidence="1">The sequence shown here is derived from an EMBL/GenBank/DDBJ whole genome shotgun (WGS) entry which is preliminary data.</text>
</comment>
<proteinExistence type="predicted"/>
<reference evidence="1 2" key="1">
    <citation type="submission" date="2017-12" db="EMBL/GenBank/DDBJ databases">
        <title>Comparative genomics of Botrytis spp.</title>
        <authorList>
            <person name="Valero-Jimenez C.A."/>
            <person name="Tapia P."/>
            <person name="Veloso J."/>
            <person name="Silva-Moreno E."/>
            <person name="Staats M."/>
            <person name="Valdes J.H."/>
            <person name="Van Kan J.A.L."/>
        </authorList>
    </citation>
    <scope>NUCLEOTIDE SEQUENCE [LARGE SCALE GENOMIC DNA]</scope>
    <source>
        <strain evidence="1 2">Bt9001</strain>
    </source>
</reference>
<organism evidence="1 2">
    <name type="scientific">Botrytis tulipae</name>
    <dbReference type="NCBI Taxonomy" id="87230"/>
    <lineage>
        <taxon>Eukaryota</taxon>
        <taxon>Fungi</taxon>
        <taxon>Dikarya</taxon>
        <taxon>Ascomycota</taxon>
        <taxon>Pezizomycotina</taxon>
        <taxon>Leotiomycetes</taxon>
        <taxon>Helotiales</taxon>
        <taxon>Sclerotiniaceae</taxon>
        <taxon>Botrytis</taxon>
    </lineage>
</organism>
<protein>
    <submittedName>
        <fullName evidence="1">Uncharacterized protein</fullName>
    </submittedName>
</protein>
<gene>
    <name evidence="1" type="ORF">BTUL_0128g00410</name>
</gene>
<sequence length="334" mass="38661">MHRFRNFVSRSKLSKWSIQNPHQPSRLGASLSTTKFFTTNNVDSKIPTKNNSKRTLPLKYREQILLPAKEWDKHIDKHSGEPIFTNILKSYDCQNKMLPDLDEEEHAKTRTMHETFVQDSEEVMARAEEFIQNSERVRARAEEFPWIAESRNRNAHRLDLPISIKQVTKCKDLNIGLIFEALFGISQEEVQVLLKMDERCGGIFRVESIVEYHGTLYARQIPQRFLPLFKQWLEGIRKVQNQIDDRTELTACRGHATLKASALTSRIDDKLLQAVKRLGQSCEESYIEDNLQPAESNHSEKIAEDWRERGILSRFGAIQAKAKQDSADAETHSK</sequence>
<dbReference type="OrthoDB" id="3526673at2759"/>
<evidence type="ECO:0000313" key="2">
    <source>
        <dbReference type="Proteomes" id="UP000297777"/>
    </source>
</evidence>
<name>A0A4Z1EED8_9HELO</name>
<keyword evidence="2" id="KW-1185">Reference proteome</keyword>
<evidence type="ECO:0000313" key="1">
    <source>
        <dbReference type="EMBL" id="TGO10695.1"/>
    </source>
</evidence>
<dbReference type="EMBL" id="PQXH01000128">
    <property type="protein sequence ID" value="TGO10695.1"/>
    <property type="molecule type" value="Genomic_DNA"/>
</dbReference>
<dbReference type="Proteomes" id="UP000297777">
    <property type="component" value="Unassembled WGS sequence"/>
</dbReference>
<accession>A0A4Z1EED8</accession>